<organism evidence="3 4">
    <name type="scientific">Deefgea piscis</name>
    <dbReference type="NCBI Taxonomy" id="2739061"/>
    <lineage>
        <taxon>Bacteria</taxon>
        <taxon>Pseudomonadati</taxon>
        <taxon>Pseudomonadota</taxon>
        <taxon>Betaproteobacteria</taxon>
        <taxon>Neisseriales</taxon>
        <taxon>Chitinibacteraceae</taxon>
        <taxon>Deefgea</taxon>
    </lineage>
</organism>
<dbReference type="RefSeq" id="WP_173532573.1">
    <property type="nucleotide sequence ID" value="NZ_CP054143.1"/>
</dbReference>
<feature type="transmembrane region" description="Helical" evidence="1">
    <location>
        <begin position="66"/>
        <end position="82"/>
    </location>
</feature>
<reference evidence="3 4" key="1">
    <citation type="submission" date="2020-05" db="EMBL/GenBank/DDBJ databases">
        <title>Complete genome sequence of Deefgea sp. D17.</title>
        <authorList>
            <person name="Bae J.-W."/>
            <person name="Han J.E."/>
        </authorList>
    </citation>
    <scope>NUCLEOTIDE SEQUENCE [LARGE SCALE GENOMIC DNA]</scope>
    <source>
        <strain evidence="3 4">D17</strain>
    </source>
</reference>
<accession>A0A6M8STA8</accession>
<dbReference type="SUPFAM" id="SSF48317">
    <property type="entry name" value="Acid phosphatase/Vanadium-dependent haloperoxidase"/>
    <property type="match status" value="1"/>
</dbReference>
<dbReference type="InterPro" id="IPR000326">
    <property type="entry name" value="PAP2/HPO"/>
</dbReference>
<protein>
    <submittedName>
        <fullName evidence="3">Phosphatase PAP2 family protein</fullName>
    </submittedName>
</protein>
<keyword evidence="1" id="KW-0812">Transmembrane</keyword>
<gene>
    <name evidence="3" type="ORF">HQN60_04720</name>
</gene>
<dbReference type="Pfam" id="PF01569">
    <property type="entry name" value="PAP2"/>
    <property type="match status" value="1"/>
</dbReference>
<feature type="transmembrane region" description="Helical" evidence="1">
    <location>
        <begin position="94"/>
        <end position="114"/>
    </location>
</feature>
<proteinExistence type="predicted"/>
<sequence>MRQRLPFLPWHWLIALLSGVFLALIYPQTQWDHALIAPYFDSLQQRFFLKDHPFLTQFMHQGLKDLMILPALILLAAWAASWKYPKLQTHRRRIGWTLCGMGLAALTISIFKSFSNHACPWDLSLYGGYAAEIPLWGALPAGAKPGQCMPGGHASGGYALLAFYFGLLDLNRRWAYVGLAAGLIFGTAMGWAQMMRGAHFLSHNLWTLWTIWVVLLLWYCVWPPVRQMESTHV</sequence>
<dbReference type="KEGG" id="dee:HQN60_04720"/>
<feature type="transmembrane region" description="Helical" evidence="1">
    <location>
        <begin position="204"/>
        <end position="225"/>
    </location>
</feature>
<feature type="transmembrane region" description="Helical" evidence="1">
    <location>
        <begin position="174"/>
        <end position="192"/>
    </location>
</feature>
<evidence type="ECO:0000313" key="3">
    <source>
        <dbReference type="EMBL" id="QKJ66069.1"/>
    </source>
</evidence>
<feature type="domain" description="Phosphatidic acid phosphatase type 2/haloperoxidase" evidence="2">
    <location>
        <begin position="98"/>
        <end position="222"/>
    </location>
</feature>
<dbReference type="InterPro" id="IPR036938">
    <property type="entry name" value="PAP2/HPO_sf"/>
</dbReference>
<dbReference type="AlphaFoldDB" id="A0A6M8STA8"/>
<name>A0A6M8STA8_9NEIS</name>
<evidence type="ECO:0000259" key="2">
    <source>
        <dbReference type="Pfam" id="PF01569"/>
    </source>
</evidence>
<keyword evidence="1" id="KW-0472">Membrane</keyword>
<dbReference type="EMBL" id="CP054143">
    <property type="protein sequence ID" value="QKJ66069.1"/>
    <property type="molecule type" value="Genomic_DNA"/>
</dbReference>
<dbReference type="Proteomes" id="UP000504844">
    <property type="component" value="Chromosome"/>
</dbReference>
<evidence type="ECO:0000256" key="1">
    <source>
        <dbReference type="SAM" id="Phobius"/>
    </source>
</evidence>
<dbReference type="CDD" id="cd03396">
    <property type="entry name" value="PAP2_like_6"/>
    <property type="match status" value="1"/>
</dbReference>
<keyword evidence="1" id="KW-1133">Transmembrane helix</keyword>
<feature type="transmembrane region" description="Helical" evidence="1">
    <location>
        <begin position="7"/>
        <end position="26"/>
    </location>
</feature>
<evidence type="ECO:0000313" key="4">
    <source>
        <dbReference type="Proteomes" id="UP000504844"/>
    </source>
</evidence>
<keyword evidence="4" id="KW-1185">Reference proteome</keyword>